<dbReference type="Proteomes" id="UP000001955">
    <property type="component" value="Chromosome"/>
</dbReference>
<keyword evidence="6 8" id="KW-1133">Transmembrane helix</keyword>
<reference evidence="9 10" key="1">
    <citation type="journal article" date="2012" name="J. Bacteriol.">
        <title>Complete genome sequence of the B12-producing Shimwellia blattae strain DSM 4481, isolated from a cockroach.</title>
        <authorList>
            <person name="Brzuszkiewicz E."/>
            <person name="Waschkowitz T."/>
            <person name="Wiezer A."/>
            <person name="Daniel R."/>
        </authorList>
    </citation>
    <scope>NUCLEOTIDE SEQUENCE [LARGE SCALE GENOMIC DNA]</scope>
    <source>
        <strain evidence="10">ATCC 29907 / DSM 4481 / JCM 1650 / NBRC 105725 / CDC 9005-74</strain>
    </source>
</reference>
<keyword evidence="10" id="KW-1185">Reference proteome</keyword>
<dbReference type="KEGG" id="ebt:EBL_c06570"/>
<dbReference type="InterPro" id="IPR018084">
    <property type="entry name" value="Hok/gef_toxin_CS"/>
</dbReference>
<dbReference type="Pfam" id="PF01848">
    <property type="entry name" value="HOK_GEF"/>
    <property type="match status" value="1"/>
</dbReference>
<protein>
    <submittedName>
        <fullName evidence="9">Hok/Gef-like protein</fullName>
    </submittedName>
</protein>
<keyword evidence="4" id="KW-1277">Toxin-antitoxin system</keyword>
<dbReference type="PROSITE" id="PS00556">
    <property type="entry name" value="HOK_GEF"/>
    <property type="match status" value="1"/>
</dbReference>
<name>I2B5H7_SHIBC</name>
<evidence type="ECO:0000256" key="7">
    <source>
        <dbReference type="ARBA" id="ARBA00023136"/>
    </source>
</evidence>
<evidence type="ECO:0000256" key="6">
    <source>
        <dbReference type="ARBA" id="ARBA00022989"/>
    </source>
</evidence>
<keyword evidence="5 8" id="KW-0812">Transmembrane</keyword>
<evidence type="ECO:0000313" key="9">
    <source>
        <dbReference type="EMBL" id="AFJ45781.1"/>
    </source>
</evidence>
<keyword evidence="3" id="KW-0997">Cell inner membrane</keyword>
<dbReference type="HOGENOM" id="CLU_177638_2_1_6"/>
<dbReference type="AlphaFoldDB" id="I2B5H7"/>
<sequence length="53" mass="5822">MKLSQYSAVWCLLIVCLTLLLLTLIIRPQLCEVRIIQGDREIAAIMACGSGTS</sequence>
<evidence type="ECO:0000256" key="1">
    <source>
        <dbReference type="ARBA" id="ARBA00004377"/>
    </source>
</evidence>
<organism evidence="9 10">
    <name type="scientific">Shimwellia blattae (strain ATCC 29907 / DSM 4481 / JCM 1650 / NBRC 105725 / CDC 9005-74)</name>
    <name type="common">Escherichia blattae</name>
    <dbReference type="NCBI Taxonomy" id="630626"/>
    <lineage>
        <taxon>Bacteria</taxon>
        <taxon>Pseudomonadati</taxon>
        <taxon>Pseudomonadota</taxon>
        <taxon>Gammaproteobacteria</taxon>
        <taxon>Enterobacterales</taxon>
        <taxon>Enterobacteriaceae</taxon>
        <taxon>Shimwellia</taxon>
    </lineage>
</organism>
<accession>I2B5H7</accession>
<comment type="similarity">
    <text evidence="8">Belongs to the hok/gef family.</text>
</comment>
<comment type="subcellular location">
    <subcellularLocation>
        <location evidence="1 8">Cell inner membrane</location>
        <topology evidence="1 8">Single-pass membrane protein</topology>
    </subcellularLocation>
</comment>
<dbReference type="PRINTS" id="PR00281">
    <property type="entry name" value="HOKGEFTOXIC"/>
</dbReference>
<dbReference type="NCBIfam" id="NF007279">
    <property type="entry name" value="PRK09738.1"/>
    <property type="match status" value="1"/>
</dbReference>
<evidence type="ECO:0000256" key="8">
    <source>
        <dbReference type="RuleBase" id="RU221113"/>
    </source>
</evidence>
<keyword evidence="7 8" id="KW-0472">Membrane</keyword>
<evidence type="ECO:0000313" key="10">
    <source>
        <dbReference type="Proteomes" id="UP000001955"/>
    </source>
</evidence>
<evidence type="ECO:0000256" key="2">
    <source>
        <dbReference type="ARBA" id="ARBA00022475"/>
    </source>
</evidence>
<feature type="transmembrane region" description="Helical" evidence="8">
    <location>
        <begin position="6"/>
        <end position="26"/>
    </location>
</feature>
<dbReference type="InterPro" id="IPR000021">
    <property type="entry name" value="Hok/gef_toxin"/>
</dbReference>
<dbReference type="GO" id="GO:0005886">
    <property type="term" value="C:plasma membrane"/>
    <property type="evidence" value="ECO:0007669"/>
    <property type="project" value="UniProtKB-SubCell"/>
</dbReference>
<gene>
    <name evidence="9" type="ordered locus">EBL_c06570</name>
</gene>
<dbReference type="EMBL" id="CP001560">
    <property type="protein sequence ID" value="AFJ45781.1"/>
    <property type="molecule type" value="Genomic_DNA"/>
</dbReference>
<evidence type="ECO:0000256" key="3">
    <source>
        <dbReference type="ARBA" id="ARBA00022519"/>
    </source>
</evidence>
<evidence type="ECO:0000256" key="4">
    <source>
        <dbReference type="ARBA" id="ARBA00022649"/>
    </source>
</evidence>
<evidence type="ECO:0000256" key="5">
    <source>
        <dbReference type="ARBA" id="ARBA00022692"/>
    </source>
</evidence>
<proteinExistence type="inferred from homology"/>
<keyword evidence="2" id="KW-1003">Cell membrane</keyword>